<feature type="compositionally biased region" description="Low complexity" evidence="1">
    <location>
        <begin position="104"/>
        <end position="132"/>
    </location>
</feature>
<feature type="region of interest" description="Disordered" evidence="1">
    <location>
        <begin position="100"/>
        <end position="132"/>
    </location>
</feature>
<keyword evidence="3" id="KW-1185">Reference proteome</keyword>
<dbReference type="Proteomes" id="UP000267821">
    <property type="component" value="Unassembled WGS sequence"/>
</dbReference>
<sequence>MPKYTKQQLQEAIKHAKREPDAPMLRIADLYGVDRQTLCRRVLGTQQERSIVHQDQQLFSTGDEKAIAGYAGIMADAGFPLGPELLRQIAQGIVNERQITQHGPSRAPSASSPSTSNPSTSSGSSATFSNPSSSMNTPIHIVGVSWRTYERNLSTWLRRNPLLGISKLEFLDILQQTRREVFTNEIIRSAWRASRCWPIDRTILPPQPPAASFSVTSAIAASAGVSAAGLDTPARLRQLSRIVIEQARRKLNKDDELKGMVYELIDFAEEKVTKYRDIAPHAETLNKLRDGKIRKTRKRSRHVGEARVLTYQYVNEGIKKLADTEAAKAERRRIAKEKKKVAEEKRVTKEALDKQWRYDLQQYQAVEIPVWQAECAEIDQAWAASKAIAVANGGSKRIGKKPSYPTRPKRPLKPKGGGAITSSDLTIIAEDILEEGANSGIEGGAEEGEDEEDLVDSMRTLDIAYFAEGGLQEGFRGGRFSVIGRF</sequence>
<feature type="region of interest" description="Disordered" evidence="1">
    <location>
        <begin position="399"/>
        <end position="418"/>
    </location>
</feature>
<evidence type="ECO:0000313" key="2">
    <source>
        <dbReference type="EMBL" id="RPB18389.1"/>
    </source>
</evidence>
<evidence type="ECO:0000256" key="1">
    <source>
        <dbReference type="SAM" id="MobiDB-lite"/>
    </source>
</evidence>
<dbReference type="InParanoid" id="A0A3N4LA88"/>
<organism evidence="2 3">
    <name type="scientific">Terfezia boudieri ATCC MYA-4762</name>
    <dbReference type="NCBI Taxonomy" id="1051890"/>
    <lineage>
        <taxon>Eukaryota</taxon>
        <taxon>Fungi</taxon>
        <taxon>Dikarya</taxon>
        <taxon>Ascomycota</taxon>
        <taxon>Pezizomycotina</taxon>
        <taxon>Pezizomycetes</taxon>
        <taxon>Pezizales</taxon>
        <taxon>Pezizaceae</taxon>
        <taxon>Terfezia</taxon>
    </lineage>
</organism>
<dbReference type="EMBL" id="ML121634">
    <property type="protein sequence ID" value="RPB18389.1"/>
    <property type="molecule type" value="Genomic_DNA"/>
</dbReference>
<evidence type="ECO:0000313" key="3">
    <source>
        <dbReference type="Proteomes" id="UP000267821"/>
    </source>
</evidence>
<dbReference type="OrthoDB" id="10631930at2759"/>
<protein>
    <submittedName>
        <fullName evidence="2">Uncharacterized protein</fullName>
    </submittedName>
</protein>
<accession>A0A3N4LA88</accession>
<proteinExistence type="predicted"/>
<dbReference type="AlphaFoldDB" id="A0A3N4LA88"/>
<gene>
    <name evidence="2" type="ORF">L211DRAFT_874882</name>
</gene>
<reference evidence="2 3" key="1">
    <citation type="journal article" date="2018" name="Nat. Ecol. Evol.">
        <title>Pezizomycetes genomes reveal the molecular basis of ectomycorrhizal truffle lifestyle.</title>
        <authorList>
            <person name="Murat C."/>
            <person name="Payen T."/>
            <person name="Noel B."/>
            <person name="Kuo A."/>
            <person name="Morin E."/>
            <person name="Chen J."/>
            <person name="Kohler A."/>
            <person name="Krizsan K."/>
            <person name="Balestrini R."/>
            <person name="Da Silva C."/>
            <person name="Montanini B."/>
            <person name="Hainaut M."/>
            <person name="Levati E."/>
            <person name="Barry K.W."/>
            <person name="Belfiori B."/>
            <person name="Cichocki N."/>
            <person name="Clum A."/>
            <person name="Dockter R.B."/>
            <person name="Fauchery L."/>
            <person name="Guy J."/>
            <person name="Iotti M."/>
            <person name="Le Tacon F."/>
            <person name="Lindquist E.A."/>
            <person name="Lipzen A."/>
            <person name="Malagnac F."/>
            <person name="Mello A."/>
            <person name="Molinier V."/>
            <person name="Miyauchi S."/>
            <person name="Poulain J."/>
            <person name="Riccioni C."/>
            <person name="Rubini A."/>
            <person name="Sitrit Y."/>
            <person name="Splivallo R."/>
            <person name="Traeger S."/>
            <person name="Wang M."/>
            <person name="Zifcakova L."/>
            <person name="Wipf D."/>
            <person name="Zambonelli A."/>
            <person name="Paolocci F."/>
            <person name="Nowrousian M."/>
            <person name="Ottonello S."/>
            <person name="Baldrian P."/>
            <person name="Spatafora J.W."/>
            <person name="Henrissat B."/>
            <person name="Nagy L.G."/>
            <person name="Aury J.M."/>
            <person name="Wincker P."/>
            <person name="Grigoriev I.V."/>
            <person name="Bonfante P."/>
            <person name="Martin F.M."/>
        </authorList>
    </citation>
    <scope>NUCLEOTIDE SEQUENCE [LARGE SCALE GENOMIC DNA]</scope>
    <source>
        <strain evidence="2 3">ATCC MYA-4762</strain>
    </source>
</reference>
<name>A0A3N4LA88_9PEZI</name>